<protein>
    <submittedName>
        <fullName evidence="1">TPR-like protein</fullName>
    </submittedName>
</protein>
<organism evidence="1 2">
    <name type="scientific">Dioscorea alata</name>
    <name type="common">Purple yam</name>
    <dbReference type="NCBI Taxonomy" id="55571"/>
    <lineage>
        <taxon>Eukaryota</taxon>
        <taxon>Viridiplantae</taxon>
        <taxon>Streptophyta</taxon>
        <taxon>Embryophyta</taxon>
        <taxon>Tracheophyta</taxon>
        <taxon>Spermatophyta</taxon>
        <taxon>Magnoliopsida</taxon>
        <taxon>Liliopsida</taxon>
        <taxon>Dioscoreales</taxon>
        <taxon>Dioscoreaceae</taxon>
        <taxon>Dioscorea</taxon>
    </lineage>
</organism>
<comment type="caution">
    <text evidence="1">The sequence shown here is derived from an EMBL/GenBank/DDBJ whole genome shotgun (WGS) entry which is preliminary data.</text>
</comment>
<dbReference type="EMBL" id="CM037024">
    <property type="protein sequence ID" value="KAH7664096.1"/>
    <property type="molecule type" value="Genomic_DNA"/>
</dbReference>
<name>A0ACB7UTU7_DIOAL</name>
<accession>A0ACB7UTU7</accession>
<proteinExistence type="predicted"/>
<gene>
    <name evidence="1" type="ORF">IHE45_14G098600</name>
</gene>
<evidence type="ECO:0000313" key="2">
    <source>
        <dbReference type="Proteomes" id="UP000827976"/>
    </source>
</evidence>
<evidence type="ECO:0000313" key="1">
    <source>
        <dbReference type="EMBL" id="KAH7664096.1"/>
    </source>
</evidence>
<dbReference type="Proteomes" id="UP000827976">
    <property type="component" value="Chromosome 14"/>
</dbReference>
<reference evidence="2" key="1">
    <citation type="journal article" date="2022" name="Nat. Commun.">
        <title>Chromosome evolution and the genetic basis of agronomically important traits in greater yam.</title>
        <authorList>
            <person name="Bredeson J.V."/>
            <person name="Lyons J.B."/>
            <person name="Oniyinde I.O."/>
            <person name="Okereke N.R."/>
            <person name="Kolade O."/>
            <person name="Nnabue I."/>
            <person name="Nwadili C.O."/>
            <person name="Hribova E."/>
            <person name="Parker M."/>
            <person name="Nwogha J."/>
            <person name="Shu S."/>
            <person name="Carlson J."/>
            <person name="Kariba R."/>
            <person name="Muthemba S."/>
            <person name="Knop K."/>
            <person name="Barton G.J."/>
            <person name="Sherwood A.V."/>
            <person name="Lopez-Montes A."/>
            <person name="Asiedu R."/>
            <person name="Jamnadass R."/>
            <person name="Muchugi A."/>
            <person name="Goodstein D."/>
            <person name="Egesi C.N."/>
            <person name="Featherston J."/>
            <person name="Asfaw A."/>
            <person name="Simpson G.G."/>
            <person name="Dolezel J."/>
            <person name="Hendre P.S."/>
            <person name="Van Deynze A."/>
            <person name="Kumar P.L."/>
            <person name="Obidiegwu J.E."/>
            <person name="Bhattacharjee R."/>
            <person name="Rokhsar D.S."/>
        </authorList>
    </citation>
    <scope>NUCLEOTIDE SEQUENCE [LARGE SCALE GENOMIC DNA]</scope>
    <source>
        <strain evidence="2">cv. TDa95/00328</strain>
    </source>
</reference>
<keyword evidence="2" id="KW-1185">Reference proteome</keyword>
<sequence length="651" mass="72933">MNRIARDFPPNSEAGFISLIQSSQSLHHLKQIHALVLRLHLFFSSIPISTQLLSSSSRLHSIPFSLSLFRLSPCPSPSLFNALIRALSDHSLPFLALSHFALMFNSSLRPGRLAFPFALKSAAALSQPSLAFSLHAAASKASLDLDSFVRTSLADMYVKLGFLDCALNVFDETPAWHLAGNVLLWNVVLNGLCRDGDVERARELFDVMPERSVASWNSLVHGLLKRGDLDAAVELFEGMPERNVVSWTTMVVGLSRNGDNQRAVWMFDRMLENGVRGNEFTVAAALSACARMGALESGLRVHEYALANGFRENGAVGTALVDMYSKCGKIECASEVFDRMERRDVLTWTAMIMGWAIHGHWRKAFQCFEDMKCARVKPDDGVFLAVLMACVHSGKVEKGLELFDSMRFYYQIEPTMKHYTCIVDLLGRAGRLEEALEFMKAMPVEPDFVLWGALFSACRVHKNIEMAELAAENLLRLKPSHSGGYVFLSNMYSSARRWDDAEKVRTTMKDQSVGKSPGWSYIEVRGQTHCFYAGDQSHPQSNEIHNRLEELVLRAKEQGYEPDTECVLHDIEDEDKEDSLECHSEKLALAFGLISTANGEEIRIVKNLRVCGDCHSLMKVASLICGREIILRDNKRFHHFNSGVCSCGDYW</sequence>